<feature type="signal peptide" evidence="12">
    <location>
        <begin position="1"/>
        <end position="18"/>
    </location>
</feature>
<dbReference type="Pfam" id="PF14310">
    <property type="entry name" value="Fn3-like"/>
    <property type="match status" value="1"/>
</dbReference>
<dbReference type="PANTHER" id="PTHR42715">
    <property type="entry name" value="BETA-GLUCOSIDASE"/>
    <property type="match status" value="1"/>
</dbReference>
<dbReference type="Pfam" id="PF01915">
    <property type="entry name" value="Glyco_hydro_3_C"/>
    <property type="match status" value="1"/>
</dbReference>
<dbReference type="SMART" id="SM01217">
    <property type="entry name" value="Fn3_like"/>
    <property type="match status" value="1"/>
</dbReference>
<dbReference type="SUPFAM" id="SSF51445">
    <property type="entry name" value="(Trans)glycosidases"/>
    <property type="match status" value="1"/>
</dbReference>
<dbReference type="EMBL" id="SRPO01000014">
    <property type="protein sequence ID" value="KAG5948717.1"/>
    <property type="molecule type" value="Genomic_DNA"/>
</dbReference>
<dbReference type="FunFam" id="3.40.50.1700:FF:000003">
    <property type="entry name" value="Probable beta-glucosidase"/>
    <property type="match status" value="1"/>
</dbReference>
<dbReference type="InterPro" id="IPR002772">
    <property type="entry name" value="Glyco_hydro_3_C"/>
</dbReference>
<keyword evidence="5 10" id="KW-0378">Hydrolase</keyword>
<dbReference type="GO" id="GO:0008422">
    <property type="term" value="F:beta-glucosidase activity"/>
    <property type="evidence" value="ECO:0007669"/>
    <property type="project" value="UniProtKB-EC"/>
</dbReference>
<dbReference type="FunFam" id="3.20.20.300:FF:000002">
    <property type="entry name" value="Probable beta-glucosidase"/>
    <property type="match status" value="1"/>
</dbReference>
<evidence type="ECO:0000259" key="13">
    <source>
        <dbReference type="SMART" id="SM01217"/>
    </source>
</evidence>
<keyword evidence="7 10" id="KW-0119">Carbohydrate metabolism</keyword>
<dbReference type="InterPro" id="IPR013783">
    <property type="entry name" value="Ig-like_fold"/>
</dbReference>
<dbReference type="InterPro" id="IPR019800">
    <property type="entry name" value="Glyco_hydro_3_AS"/>
</dbReference>
<comment type="pathway">
    <text evidence="2 10">Glycan metabolism; cellulose degradation.</text>
</comment>
<feature type="compositionally biased region" description="Basic and acidic residues" evidence="11">
    <location>
        <begin position="740"/>
        <end position="752"/>
    </location>
</feature>
<dbReference type="SUPFAM" id="SSF52279">
    <property type="entry name" value="Beta-D-glucan exohydrolase, C-terminal domain"/>
    <property type="match status" value="1"/>
</dbReference>
<evidence type="ECO:0000313" key="14">
    <source>
        <dbReference type="EMBL" id="KAG5948717.1"/>
    </source>
</evidence>
<dbReference type="InterPro" id="IPR017853">
    <property type="entry name" value="GH"/>
</dbReference>
<evidence type="ECO:0000256" key="6">
    <source>
        <dbReference type="ARBA" id="ARBA00023180"/>
    </source>
</evidence>
<reference evidence="14 15" key="1">
    <citation type="journal article" date="2020" name="bioRxiv">
        <title>Whole genome comparisons of ergot fungi reveals the divergence and evolution of species within the genus Claviceps are the result of varying mechanisms driving genome evolution and host range expansion.</title>
        <authorList>
            <person name="Wyka S.A."/>
            <person name="Mondo S.J."/>
            <person name="Liu M."/>
            <person name="Dettman J."/>
            <person name="Nalam V."/>
            <person name="Broders K.D."/>
        </authorList>
    </citation>
    <scope>NUCLEOTIDE SEQUENCE [LARGE SCALE GENOMIC DNA]</scope>
    <source>
        <strain evidence="14 15">CCC 1485</strain>
    </source>
</reference>
<dbReference type="Pfam" id="PF00933">
    <property type="entry name" value="Glyco_hydro_3"/>
    <property type="match status" value="1"/>
</dbReference>
<protein>
    <recommendedName>
        <fullName evidence="10">beta-glucosidase</fullName>
        <ecNumber evidence="10">3.2.1.21</ecNumber>
    </recommendedName>
</protein>
<dbReference type="AlphaFoldDB" id="A0A9P7MJ99"/>
<keyword evidence="4 12" id="KW-0732">Signal</keyword>
<gene>
    <name evidence="14" type="ORF">E4U60_001070</name>
</gene>
<dbReference type="InterPro" id="IPR026891">
    <property type="entry name" value="Fn3-like"/>
</dbReference>
<evidence type="ECO:0000256" key="8">
    <source>
        <dbReference type="ARBA" id="ARBA00023295"/>
    </source>
</evidence>
<evidence type="ECO:0000313" key="15">
    <source>
        <dbReference type="Proteomes" id="UP000706124"/>
    </source>
</evidence>
<comment type="similarity">
    <text evidence="3 10">Belongs to the glycosyl hydrolase 3 family.</text>
</comment>
<dbReference type="InterPro" id="IPR036881">
    <property type="entry name" value="Glyco_hydro_3_C_sf"/>
</dbReference>
<dbReference type="EC" id="3.2.1.21" evidence="10"/>
<feature type="chain" id="PRO_5040398947" description="beta-glucosidase" evidence="12">
    <location>
        <begin position="19"/>
        <end position="880"/>
    </location>
</feature>
<organism evidence="14 15">
    <name type="scientific">Claviceps pazoutovae</name>
    <dbReference type="NCBI Taxonomy" id="1649127"/>
    <lineage>
        <taxon>Eukaryota</taxon>
        <taxon>Fungi</taxon>
        <taxon>Dikarya</taxon>
        <taxon>Ascomycota</taxon>
        <taxon>Pezizomycotina</taxon>
        <taxon>Sordariomycetes</taxon>
        <taxon>Hypocreomycetidae</taxon>
        <taxon>Hypocreales</taxon>
        <taxon>Clavicipitaceae</taxon>
        <taxon>Claviceps</taxon>
    </lineage>
</organism>
<accession>A0A9P7MJ99</accession>
<proteinExistence type="inferred from homology"/>
<feature type="domain" description="Fibronectin type III-like" evidence="13">
    <location>
        <begin position="801"/>
        <end position="870"/>
    </location>
</feature>
<evidence type="ECO:0000256" key="1">
    <source>
        <dbReference type="ARBA" id="ARBA00000448"/>
    </source>
</evidence>
<evidence type="ECO:0000256" key="11">
    <source>
        <dbReference type="SAM" id="MobiDB-lite"/>
    </source>
</evidence>
<evidence type="ECO:0000256" key="10">
    <source>
        <dbReference type="RuleBase" id="RU361161"/>
    </source>
</evidence>
<dbReference type="OrthoDB" id="416222at2759"/>
<dbReference type="InterPro" id="IPR050288">
    <property type="entry name" value="Cellulose_deg_GH3"/>
</dbReference>
<comment type="catalytic activity">
    <reaction evidence="1 10">
        <text>Hydrolysis of terminal, non-reducing beta-D-glucosyl residues with release of beta-D-glucose.</text>
        <dbReference type="EC" id="3.2.1.21"/>
    </reaction>
</comment>
<feature type="region of interest" description="Disordered" evidence="11">
    <location>
        <begin position="735"/>
        <end position="775"/>
    </location>
</feature>
<dbReference type="PANTHER" id="PTHR42715:SF29">
    <property type="entry name" value="BETA-GLUCOSIDASE A-RELATED"/>
    <property type="match status" value="1"/>
</dbReference>
<dbReference type="Gene3D" id="2.60.40.10">
    <property type="entry name" value="Immunoglobulins"/>
    <property type="match status" value="1"/>
</dbReference>
<evidence type="ECO:0000256" key="4">
    <source>
        <dbReference type="ARBA" id="ARBA00022729"/>
    </source>
</evidence>
<evidence type="ECO:0000256" key="12">
    <source>
        <dbReference type="SAM" id="SignalP"/>
    </source>
</evidence>
<dbReference type="Gene3D" id="3.40.50.1700">
    <property type="entry name" value="Glycoside hydrolase family 3 C-terminal domain"/>
    <property type="match status" value="1"/>
</dbReference>
<dbReference type="GO" id="GO:0009251">
    <property type="term" value="P:glucan catabolic process"/>
    <property type="evidence" value="ECO:0007669"/>
    <property type="project" value="TreeGrafter"/>
</dbReference>
<dbReference type="InterPro" id="IPR036962">
    <property type="entry name" value="Glyco_hydro_3_N_sf"/>
</dbReference>
<evidence type="ECO:0000256" key="5">
    <source>
        <dbReference type="ARBA" id="ARBA00022801"/>
    </source>
</evidence>
<sequence length="880" mass="94875">MKSVSVLAAALLAAVVEGDTGEVGVSSNSAASHAPSSYSPPHYPSPWMDPRATGWEEAYAKARAFVSQMTLIEKVNLTTGTGWMSDVCVGNVGAVPRLGLRSLCMQDGPLGIRFSDYNSAFPAGLTAGATWSERLWRDRGKALGAENKAKGVDVTLGPVSGPLGRAPTGGRNAEGFGTDPYLQGRGLASTVIGIQEAGVVACAKHFIGNEQENFRQAPEAIGYGFNITESVSSNIDDKTMHEEYVWPFADAVKAGVGSIMCSYNQVNNSYTCQNSKLLNGILKDELGFQGFVMSDWQAQHAGASAAVAGLDMSMPGDTLFNTGDSFWGANLTLAVINGTVPAYRIDDMAMRIMAAWFKVGNTVGGQIPTSFSSWTRDTFGYRYSAGEANWEQINFQVDVRENHAAHIRESAAKGTVILKNTGSLPLKKPKFLAVIGEDAGPNLKGPNGCDDRGCDNGTLAMLWGSGTTQFPYLITPDSALQRQAIEDGTRYESVLSNYEWTATYKLITQPNVTAVVFVNADSGEGYINVDGNMGDRKNLTLWKNGDELIKNVSSLCLNTIVVIHSVGPVLVTDWYQNPNISAIVWAGLPGQESGNSLTDILYGKTSPGRTPFTWGPTLKSYGTDVLRKPNNGKKAPQDDFKEGAFIDYRHFDKVAPGKNSSGAPIYEFGYGLSWSTFQYSNLQVQKHNVGPMSPPQGKTIAAPTLSNYSTNLKDYVFPQSISPVSQFIYPYLNKTSSGKDASRDPNYGRRADAFLPHGARDGSAQPRLASSGSPGGNPQLWDVLYTITATITNTGKMTTDEVPQLYVSLGGEKEPVRVLRGFERIEGIAPGQSVVFKHELTRRELSNWDTKSQGWVITGEAKKVWVGSSSRDLPLSADLD</sequence>
<dbReference type="Gene3D" id="3.20.20.300">
    <property type="entry name" value="Glycoside hydrolase, family 3, N-terminal domain"/>
    <property type="match status" value="1"/>
</dbReference>
<evidence type="ECO:0000256" key="3">
    <source>
        <dbReference type="ARBA" id="ARBA00005336"/>
    </source>
</evidence>
<dbReference type="PROSITE" id="PS00775">
    <property type="entry name" value="GLYCOSYL_HYDROL_F3"/>
    <property type="match status" value="1"/>
</dbReference>
<evidence type="ECO:0000256" key="2">
    <source>
        <dbReference type="ARBA" id="ARBA00004987"/>
    </source>
</evidence>
<keyword evidence="8 10" id="KW-0326">Glycosidase</keyword>
<name>A0A9P7MJ99_9HYPO</name>
<evidence type="ECO:0000256" key="9">
    <source>
        <dbReference type="ARBA" id="ARBA00023326"/>
    </source>
</evidence>
<keyword evidence="6" id="KW-0325">Glycoprotein</keyword>
<dbReference type="InterPro" id="IPR001764">
    <property type="entry name" value="Glyco_hydro_3_N"/>
</dbReference>
<keyword evidence="15" id="KW-1185">Reference proteome</keyword>
<keyword evidence="9 10" id="KW-0624">Polysaccharide degradation</keyword>
<evidence type="ECO:0000256" key="7">
    <source>
        <dbReference type="ARBA" id="ARBA00023277"/>
    </source>
</evidence>
<dbReference type="Proteomes" id="UP000706124">
    <property type="component" value="Unassembled WGS sequence"/>
</dbReference>
<comment type="caution">
    <text evidence="14">The sequence shown here is derived from an EMBL/GenBank/DDBJ whole genome shotgun (WGS) entry which is preliminary data.</text>
</comment>
<dbReference type="PRINTS" id="PR00133">
    <property type="entry name" value="GLHYDRLASE3"/>
</dbReference>